<dbReference type="Gene3D" id="3.40.50.720">
    <property type="entry name" value="NAD(P)-binding Rossmann-like Domain"/>
    <property type="match status" value="1"/>
</dbReference>
<dbReference type="AlphaFoldDB" id="A0A5E5P013"/>
<evidence type="ECO:0000256" key="2">
    <source>
        <dbReference type="ARBA" id="ARBA00007637"/>
    </source>
</evidence>
<dbReference type="InterPro" id="IPR001509">
    <property type="entry name" value="Epimerase_deHydtase"/>
</dbReference>
<dbReference type="Pfam" id="PF01370">
    <property type="entry name" value="Epimerase"/>
    <property type="match status" value="1"/>
</dbReference>
<dbReference type="PANTHER" id="PTHR43000">
    <property type="entry name" value="DTDP-D-GLUCOSE 4,6-DEHYDRATASE-RELATED"/>
    <property type="match status" value="1"/>
</dbReference>
<dbReference type="RefSeq" id="WP_094068006.1">
    <property type="nucleotide sequence ID" value="NZ_CABPSX010000001.1"/>
</dbReference>
<dbReference type="Proteomes" id="UP000364291">
    <property type="component" value="Unassembled WGS sequence"/>
</dbReference>
<name>A0A5E5P013_9BURK</name>
<evidence type="ECO:0000259" key="3">
    <source>
        <dbReference type="Pfam" id="PF01370"/>
    </source>
</evidence>
<reference evidence="4 5" key="1">
    <citation type="submission" date="2019-08" db="EMBL/GenBank/DDBJ databases">
        <authorList>
            <person name="Peeters C."/>
        </authorList>
    </citation>
    <scope>NUCLEOTIDE SEQUENCE [LARGE SCALE GENOMIC DNA]</scope>
    <source>
        <strain evidence="4 5">LMG 18089</strain>
    </source>
</reference>
<comment type="pathway">
    <text evidence="1">Bacterial outer membrane biogenesis; LPS O-antigen biosynthesis.</text>
</comment>
<feature type="domain" description="NAD-dependent epimerase/dehydratase" evidence="3">
    <location>
        <begin position="7"/>
        <end position="250"/>
    </location>
</feature>
<dbReference type="InterPro" id="IPR036291">
    <property type="entry name" value="NAD(P)-bd_dom_sf"/>
</dbReference>
<comment type="similarity">
    <text evidence="2">Belongs to the NAD(P)-dependent epimerase/dehydratase family.</text>
</comment>
<dbReference type="EMBL" id="CABPSX010000001">
    <property type="protein sequence ID" value="VVG69119.1"/>
    <property type="molecule type" value="Genomic_DNA"/>
</dbReference>
<dbReference type="OrthoDB" id="9769113at2"/>
<dbReference type="SUPFAM" id="SSF51735">
    <property type="entry name" value="NAD(P)-binding Rossmann-fold domains"/>
    <property type="match status" value="1"/>
</dbReference>
<sequence>MKPFVSFIAGGAGFVGANLIPRLLAEGRVVVVADNMSRGKEEYALRAAAGSPERVVILQGDCTDADFVEEAFAKARGLGVIDEVWHLAANSDIPAGVNDAQVDLKDTFMTTFRLLGAMKLFEVATLHFASSSAIYGDRGDLVLHENVGPLLPISNYGAMKLASEAAISAAAESFLDRANIFRFPNVVGVPATHGVIFDFVHKLITDPSALAVLGDGTQQKAYLHAQDLIGAMLIIRDRQTTDRTNIVNIGPTDEGVTVRWIAEQVVARVSPTAAIHYGKGNKGWVGDVPKFSYSTERLQSYGWKPALGSADAIRLAVDQIATQLGR</sequence>
<accession>A0A5E5P013</accession>
<dbReference type="Gene3D" id="3.90.25.10">
    <property type="entry name" value="UDP-galactose 4-epimerase, domain 1"/>
    <property type="match status" value="1"/>
</dbReference>
<evidence type="ECO:0000256" key="1">
    <source>
        <dbReference type="ARBA" id="ARBA00005125"/>
    </source>
</evidence>
<evidence type="ECO:0000313" key="5">
    <source>
        <dbReference type="Proteomes" id="UP000364291"/>
    </source>
</evidence>
<protein>
    <submittedName>
        <fullName evidence="4">dTDP-glucose 4,6-dehydratase</fullName>
    </submittedName>
</protein>
<evidence type="ECO:0000313" key="4">
    <source>
        <dbReference type="EMBL" id="VVG69119.1"/>
    </source>
</evidence>
<gene>
    <name evidence="4" type="ORF">PAP18089_00070</name>
</gene>
<proteinExistence type="inferred from homology"/>
<organism evidence="4 5">
    <name type="scientific">Pandoraea apista</name>
    <dbReference type="NCBI Taxonomy" id="93218"/>
    <lineage>
        <taxon>Bacteria</taxon>
        <taxon>Pseudomonadati</taxon>
        <taxon>Pseudomonadota</taxon>
        <taxon>Betaproteobacteria</taxon>
        <taxon>Burkholderiales</taxon>
        <taxon>Burkholderiaceae</taxon>
        <taxon>Pandoraea</taxon>
    </lineage>
</organism>